<sequence>MELARRASSSVLRVSSFKLQALLIKALLAHPIFQNLAPDVLKIGADALVAGVRTAKQVFRDHAVTPLTVATPQQAREQIFRTASCAEMVVTVTGSDIRAGFKGFLAGLDCIPQILINNPQVRHVPYDPRSFGVEAGDAIKGHGNLFRGFSGGIVLKASGFLKI</sequence>
<accession>A0A1Y0Y858</accession>
<name>A0A1Y0Y858_ACEPA</name>
<evidence type="ECO:0000313" key="2">
    <source>
        <dbReference type="Proteomes" id="UP000196205"/>
    </source>
</evidence>
<dbReference type="EMBL" id="CP021509">
    <property type="protein sequence ID" value="ARW48604.1"/>
    <property type="molecule type" value="Genomic_DNA"/>
</dbReference>
<organism evidence="1 2">
    <name type="scientific">Acetobacter pasteurianus subsp. pasteurianus</name>
    <dbReference type="NCBI Taxonomy" id="481145"/>
    <lineage>
        <taxon>Bacteria</taxon>
        <taxon>Pseudomonadati</taxon>
        <taxon>Pseudomonadota</taxon>
        <taxon>Alphaproteobacteria</taxon>
        <taxon>Acetobacterales</taxon>
        <taxon>Acetobacteraceae</taxon>
        <taxon>Acetobacter</taxon>
    </lineage>
</organism>
<protein>
    <submittedName>
        <fullName evidence="1">Uncharacterized protein</fullName>
    </submittedName>
</protein>
<reference evidence="1 2" key="1">
    <citation type="submission" date="2017-05" db="EMBL/GenBank/DDBJ databases">
        <title>Genome sequence of Acetobacter pasteurianus subsp. pasteurianus strain SRCM101342.</title>
        <authorList>
            <person name="Cho S.H."/>
        </authorList>
    </citation>
    <scope>NUCLEOTIDE SEQUENCE [LARGE SCALE GENOMIC DNA]</scope>
    <source>
        <strain evidence="1 2">SRCM101342</strain>
    </source>
</reference>
<dbReference type="Proteomes" id="UP000196205">
    <property type="component" value="Chromosome"/>
</dbReference>
<evidence type="ECO:0000313" key="1">
    <source>
        <dbReference type="EMBL" id="ARW48604.1"/>
    </source>
</evidence>
<proteinExistence type="predicted"/>
<dbReference type="AlphaFoldDB" id="A0A1Y0Y858"/>
<gene>
    <name evidence="1" type="ORF">S1001342_02304</name>
</gene>